<gene>
    <name evidence="1" type="ORF">SAMN05216233_13422</name>
</gene>
<evidence type="ECO:0000313" key="2">
    <source>
        <dbReference type="Proteomes" id="UP000198870"/>
    </source>
</evidence>
<protein>
    <recommendedName>
        <fullName evidence="3">Ethanolamine utilization protein</fullName>
    </recommendedName>
</protein>
<dbReference type="RefSeq" id="WP_092215751.1">
    <property type="nucleotide sequence ID" value="NZ_FMUX01000034.1"/>
</dbReference>
<keyword evidence="2" id="KW-1185">Reference proteome</keyword>
<reference evidence="1 2" key="1">
    <citation type="submission" date="2016-10" db="EMBL/GenBank/DDBJ databases">
        <authorList>
            <person name="de Groot N.N."/>
        </authorList>
    </citation>
    <scope>NUCLEOTIDE SEQUENCE [LARGE SCALE GENOMIC DNA]</scope>
    <source>
        <strain evidence="1 2">AA1</strain>
    </source>
</reference>
<evidence type="ECO:0008006" key="3">
    <source>
        <dbReference type="Google" id="ProtNLM"/>
    </source>
</evidence>
<dbReference type="OrthoDB" id="5455419at2"/>
<accession>A0A1G5JLX2</accession>
<dbReference type="STRING" id="419481.SAMN05216233_13422"/>
<dbReference type="AlphaFoldDB" id="A0A1G5JLX2"/>
<sequence>MDVEALVKAIAAEVLKQVGEESEAPRVFIIGEKTCPKCRAAEKQLGKGHTFLYPDEDPGPGETLRRIVPYLSIRHMADMAAGRADGPLMEKVLAALLAGQPVEVVEYEYKRYADTAPEGLMRLFEGQEAALASFGLSPMDTTKRDTIRIRKPLVTEADVAGAGEQGATELRLPADAQVTPLAVESARDLGITLTRG</sequence>
<dbReference type="EMBL" id="FMUX01000034">
    <property type="protein sequence ID" value="SCY89316.1"/>
    <property type="molecule type" value="Genomic_DNA"/>
</dbReference>
<name>A0A1G5JLX2_9BACT</name>
<evidence type="ECO:0000313" key="1">
    <source>
        <dbReference type="EMBL" id="SCY89316.1"/>
    </source>
</evidence>
<organism evidence="1 2">
    <name type="scientific">Desulfoluna spongiiphila</name>
    <dbReference type="NCBI Taxonomy" id="419481"/>
    <lineage>
        <taxon>Bacteria</taxon>
        <taxon>Pseudomonadati</taxon>
        <taxon>Thermodesulfobacteriota</taxon>
        <taxon>Desulfobacteria</taxon>
        <taxon>Desulfobacterales</taxon>
        <taxon>Desulfolunaceae</taxon>
        <taxon>Desulfoluna</taxon>
    </lineage>
</organism>
<dbReference type="Proteomes" id="UP000198870">
    <property type="component" value="Unassembled WGS sequence"/>
</dbReference>
<proteinExistence type="predicted"/>